<dbReference type="FunFam" id="3.40.50.2000:FF:000807">
    <property type="entry name" value="Alpha-glucan phosphorylase 2, cytosolic"/>
    <property type="match status" value="1"/>
</dbReference>
<dbReference type="Gene3D" id="3.40.50.2000">
    <property type="entry name" value="Glycogen Phosphorylase B"/>
    <property type="match status" value="1"/>
</dbReference>
<dbReference type="Pfam" id="PF00343">
    <property type="entry name" value="Phosphorylase"/>
    <property type="match status" value="1"/>
</dbReference>
<sequence length="322" mass="36714">ESYTDKHGRVHRQWLDTEDVLAVPYDVPIPGYKNDIVNTLRLWKSEATDEFDLGEFNAGSYSEAVAHKNLAEQITMVLYPNDSSENGKELRLRQQYFLSSASLQDIVAVWVSRHGEDFSEFAEFHVFQLNDTHPSIAVAELMRLLIDDYDLDWDAAWQITTTTMAYTNHTLLPEALEKWSVSLFARLLPRILEIIYEINARFLAQVALAWPGDVAKQQALSLIEEGQDPQVRMAYLAIVGSFSVNGVAALHTELLKEGLFKTFYELWPEKFNNKTNGVTPRRWIAHCNPKLTQLIGVNYVVITMMLNFTSNGNRLSLKINSV</sequence>
<dbReference type="GO" id="GO:0008184">
    <property type="term" value="F:glycogen phosphorylase activity"/>
    <property type="evidence" value="ECO:0007669"/>
    <property type="project" value="InterPro"/>
</dbReference>
<dbReference type="SUPFAM" id="SSF53756">
    <property type="entry name" value="UDP-Glycosyltransferase/glycogen phosphorylase"/>
    <property type="match status" value="1"/>
</dbReference>
<dbReference type="GO" id="GO:0005980">
    <property type="term" value="P:glycogen catabolic process"/>
    <property type="evidence" value="ECO:0007669"/>
    <property type="project" value="TreeGrafter"/>
</dbReference>
<dbReference type="InterPro" id="IPR000811">
    <property type="entry name" value="Glyco_trans_35"/>
</dbReference>
<protein>
    <recommendedName>
        <fullName evidence="3">Glycogen phosphorylase</fullName>
    </recommendedName>
</protein>
<proteinExistence type="inferred from homology"/>
<evidence type="ECO:0008006" key="3">
    <source>
        <dbReference type="Google" id="ProtNLM"/>
    </source>
</evidence>
<gene>
    <name evidence="2" type="ORF">LCGC14_2070080</name>
</gene>
<dbReference type="PANTHER" id="PTHR11468:SF3">
    <property type="entry name" value="GLYCOGEN PHOSPHORYLASE, LIVER FORM"/>
    <property type="match status" value="1"/>
</dbReference>
<organism evidence="2">
    <name type="scientific">marine sediment metagenome</name>
    <dbReference type="NCBI Taxonomy" id="412755"/>
    <lineage>
        <taxon>unclassified sequences</taxon>
        <taxon>metagenomes</taxon>
        <taxon>ecological metagenomes</taxon>
    </lineage>
</organism>
<dbReference type="GO" id="GO:0005737">
    <property type="term" value="C:cytoplasm"/>
    <property type="evidence" value="ECO:0007669"/>
    <property type="project" value="TreeGrafter"/>
</dbReference>
<dbReference type="AlphaFoldDB" id="A0A0F9F626"/>
<reference evidence="2" key="1">
    <citation type="journal article" date="2015" name="Nature">
        <title>Complex archaea that bridge the gap between prokaryotes and eukaryotes.</title>
        <authorList>
            <person name="Spang A."/>
            <person name="Saw J.H."/>
            <person name="Jorgensen S.L."/>
            <person name="Zaremba-Niedzwiedzka K."/>
            <person name="Martijn J."/>
            <person name="Lind A.E."/>
            <person name="van Eijk R."/>
            <person name="Schleper C."/>
            <person name="Guy L."/>
            <person name="Ettema T.J."/>
        </authorList>
    </citation>
    <scope>NUCLEOTIDE SEQUENCE</scope>
</reference>
<comment type="similarity">
    <text evidence="1">Belongs to the glycogen phosphorylase family.</text>
</comment>
<dbReference type="GO" id="GO:0030170">
    <property type="term" value="F:pyridoxal phosphate binding"/>
    <property type="evidence" value="ECO:0007669"/>
    <property type="project" value="TreeGrafter"/>
</dbReference>
<evidence type="ECO:0000313" key="2">
    <source>
        <dbReference type="EMBL" id="KKL73921.1"/>
    </source>
</evidence>
<dbReference type="PANTHER" id="PTHR11468">
    <property type="entry name" value="GLYCOGEN PHOSPHORYLASE"/>
    <property type="match status" value="1"/>
</dbReference>
<evidence type="ECO:0000256" key="1">
    <source>
        <dbReference type="ARBA" id="ARBA00006047"/>
    </source>
</evidence>
<feature type="non-terminal residue" evidence="2">
    <location>
        <position position="1"/>
    </location>
</feature>
<comment type="caution">
    <text evidence="2">The sequence shown here is derived from an EMBL/GenBank/DDBJ whole genome shotgun (WGS) entry which is preliminary data.</text>
</comment>
<accession>A0A0F9F626</accession>
<name>A0A0F9F626_9ZZZZ</name>
<dbReference type="EMBL" id="LAZR01024816">
    <property type="protein sequence ID" value="KKL73921.1"/>
    <property type="molecule type" value="Genomic_DNA"/>
</dbReference>